<protein>
    <recommendedName>
        <fullName evidence="4">F-box domain-containing protein</fullName>
    </recommendedName>
</protein>
<reference evidence="2 3" key="1">
    <citation type="submission" date="2024-02" db="EMBL/GenBank/DDBJ databases">
        <title>Discinaceae phylogenomics.</title>
        <authorList>
            <person name="Dirks A.C."/>
            <person name="James T.Y."/>
        </authorList>
    </citation>
    <scope>NUCLEOTIDE SEQUENCE [LARGE SCALE GENOMIC DNA]</scope>
    <source>
        <strain evidence="2 3">ACD0624</strain>
    </source>
</reference>
<feature type="compositionally biased region" description="Acidic residues" evidence="1">
    <location>
        <begin position="302"/>
        <end position="316"/>
    </location>
</feature>
<feature type="region of interest" description="Disordered" evidence="1">
    <location>
        <begin position="216"/>
        <end position="243"/>
    </location>
</feature>
<keyword evidence="3" id="KW-1185">Reference proteome</keyword>
<dbReference type="Proteomes" id="UP001447188">
    <property type="component" value="Unassembled WGS sequence"/>
</dbReference>
<evidence type="ECO:0000313" key="2">
    <source>
        <dbReference type="EMBL" id="KAL0639352.1"/>
    </source>
</evidence>
<gene>
    <name evidence="2" type="ORF">Q9L58_001579</name>
</gene>
<evidence type="ECO:0000256" key="1">
    <source>
        <dbReference type="SAM" id="MobiDB-lite"/>
    </source>
</evidence>
<evidence type="ECO:0000313" key="3">
    <source>
        <dbReference type="Proteomes" id="UP001447188"/>
    </source>
</evidence>
<proteinExistence type="predicted"/>
<feature type="compositionally biased region" description="Low complexity" evidence="1">
    <location>
        <begin position="329"/>
        <end position="340"/>
    </location>
</feature>
<dbReference type="EMBL" id="JBBBZM010000012">
    <property type="protein sequence ID" value="KAL0639352.1"/>
    <property type="molecule type" value="Genomic_DNA"/>
</dbReference>
<accession>A0ABR3GTV6</accession>
<feature type="compositionally biased region" description="Low complexity" evidence="1">
    <location>
        <begin position="290"/>
        <end position="300"/>
    </location>
</feature>
<organism evidence="2 3">
    <name type="scientific">Discina gigas</name>
    <dbReference type="NCBI Taxonomy" id="1032678"/>
    <lineage>
        <taxon>Eukaryota</taxon>
        <taxon>Fungi</taxon>
        <taxon>Dikarya</taxon>
        <taxon>Ascomycota</taxon>
        <taxon>Pezizomycotina</taxon>
        <taxon>Pezizomycetes</taxon>
        <taxon>Pezizales</taxon>
        <taxon>Discinaceae</taxon>
        <taxon>Discina</taxon>
    </lineage>
</organism>
<name>A0ABR3GTV6_9PEZI</name>
<feature type="compositionally biased region" description="Basic and acidic residues" evidence="1">
    <location>
        <begin position="274"/>
        <end position="289"/>
    </location>
</feature>
<evidence type="ECO:0008006" key="4">
    <source>
        <dbReference type="Google" id="ProtNLM"/>
    </source>
</evidence>
<sequence>MLPPSYYDHTHTPPPSFDSLAMLFSHYPIITQLAKLVTTGDLIQLSRTSSTIREALLQSRTYWEQLMSLTILVCSEEGHIKGDNVKACVICTMPVCETCIVKSDFFGTSNIFSNRIRSFCESCWSATDFSTSPTDLSPQVCVCIVKDGWLCSACRAVERSELEDNRFICATDGCDKPHLACEKQRVCTWCRMPLPPAWRLQTLEMVLPRGRVLDVNNDDEAPEYRPRIEEEPDSPVEGVLRKAKSTDKVRVAGWDTMDETERKEYEEAWLKKGAREREGERVYRSRGSEGESSSAGASGYPDDTDEVPEFTDEDEATGSALKILENRESSGTGSASGSGSQQKDAS</sequence>
<feature type="region of interest" description="Disordered" evidence="1">
    <location>
        <begin position="274"/>
        <end position="346"/>
    </location>
</feature>
<comment type="caution">
    <text evidence="2">The sequence shown here is derived from an EMBL/GenBank/DDBJ whole genome shotgun (WGS) entry which is preliminary data.</text>
</comment>